<evidence type="ECO:0000313" key="11">
    <source>
        <dbReference type="EMBL" id="ARE85457.1"/>
    </source>
</evidence>
<evidence type="ECO:0000256" key="7">
    <source>
        <dbReference type="PROSITE-ProRule" id="PRU00169"/>
    </source>
</evidence>
<dbReference type="SUPFAM" id="SSF52172">
    <property type="entry name" value="CheY-like"/>
    <property type="match status" value="1"/>
</dbReference>
<evidence type="ECO:0000256" key="3">
    <source>
        <dbReference type="ARBA" id="ARBA00022553"/>
    </source>
</evidence>
<dbReference type="Gene3D" id="3.30.565.10">
    <property type="entry name" value="Histidine kinase-like ATPase, C-terminal domain"/>
    <property type="match status" value="1"/>
</dbReference>
<dbReference type="PROSITE" id="PS50110">
    <property type="entry name" value="RESPONSE_REGULATORY"/>
    <property type="match status" value="1"/>
</dbReference>
<sequence length="854" mass="93143">MHVPSSRRFPRLNRLLVILLGLFAAGCMLAAVLLTSRVYVQLDEYRSASQDNLHWTTSRLEVDQLKFLASLYALTGPEENLVDQVRRQFDILYSRATALRDGRVYREVLELDIAHADLDRVSELLASMVPIIDGDPGDIFKERARLIQLGSRMADPIRNIAARGLAADAQRSDSERAALTAKILSLAVLILMMLAALSSLLLLVWRVYRSYRMQAEQNISKSNRLTTILNTSQDAVLVVGVDGWIEDTNARADDLLALTDRLTARIDLGDVLFCKGEDGTLKPLSGKLLRDTCASGPSRREDVIVRNLEGREFAAELSADLARQGEGDICILFIRDISERLAAEAEIDRSREQALAGERAKARFLAMISHEMRTPLNGILGALELLGDTGLTPEQEKFTRIMRSSGQLLLTQITDALDLTQAAARQIVLRPAAFDLDQLLAELTETQQGPAQARGNSLRLLAPQDGFGRVTGDRARIYQVLLNLVSNAIKFTRDGEITLDVSRLSSKDTEPDMIEFQVIDTGIGISADNLPNVFEDFMRVQDTTGDRPEGTGLGLGIARQLVKLMKGTIGVESELGEGSLFWVRLPLPAASAVVGPKPKAIVAPAPVSAPLRALDVLVVEDNATNRVVLEGMLTGDGHKVHLACDGIEGVDCAQIRRFDLILMDISMPRMDGREATLHIRASQGPNARTPIVALTAHVRAEDRGDLKNMGFDRVETKPLRREALRALLMQIGSAPSAPVDQPCHVDPSYMEQLRAALPQDRIDRLLVEFEAEGEAILDGLNRDAPLSGTDLADRIHKLAGTAAATGGLALQALLGRAESALRGGDTAEAQTAILALPDLLQETLRQLNGHNRAG</sequence>
<keyword evidence="8" id="KW-0812">Transmembrane</keyword>
<dbReference type="PANTHER" id="PTHR43047:SF64">
    <property type="entry name" value="HISTIDINE KINASE CONTAINING CHEY-HOMOLOGOUS RECEIVER DOMAIN AND PAS DOMAIN-RELATED"/>
    <property type="match status" value="1"/>
</dbReference>
<accession>A0A1V0RUJ0</accession>
<dbReference type="EC" id="2.7.13.3" evidence="2"/>
<comment type="catalytic activity">
    <reaction evidence="1">
        <text>ATP + protein L-histidine = ADP + protein N-phospho-L-histidine.</text>
        <dbReference type="EC" id="2.7.13.3"/>
    </reaction>
</comment>
<evidence type="ECO:0000256" key="6">
    <source>
        <dbReference type="ARBA" id="ARBA00023012"/>
    </source>
</evidence>
<evidence type="ECO:0000256" key="1">
    <source>
        <dbReference type="ARBA" id="ARBA00000085"/>
    </source>
</evidence>
<evidence type="ECO:0000256" key="5">
    <source>
        <dbReference type="ARBA" id="ARBA00022777"/>
    </source>
</evidence>
<keyword evidence="3 7" id="KW-0597">Phosphoprotein</keyword>
<dbReference type="FunFam" id="3.30.565.10:FF:000010">
    <property type="entry name" value="Sensor histidine kinase RcsC"/>
    <property type="match status" value="1"/>
</dbReference>
<dbReference type="Gene3D" id="3.40.50.2300">
    <property type="match status" value="1"/>
</dbReference>
<keyword evidence="8" id="KW-0472">Membrane</keyword>
<reference evidence="11 12" key="1">
    <citation type="submission" date="2017-03" db="EMBL/GenBank/DDBJ databases">
        <title>Genome Sequence of Roseovarius mucosus strain SMR3 Isolated from a culture of the Diatom Skeletonema marinoi.</title>
        <authorList>
            <person name="Topel M."/>
            <person name="Pinder M."/>
            <person name="Johansson O.N."/>
            <person name="Kourtchenko O."/>
            <person name="Godhe A."/>
            <person name="Clarke A.K."/>
        </authorList>
    </citation>
    <scope>NUCLEOTIDE SEQUENCE [LARGE SCALE GENOMIC DNA]</scope>
    <source>
        <strain evidence="11 12">SMR3</strain>
    </source>
</reference>
<dbReference type="InterPro" id="IPR011006">
    <property type="entry name" value="CheY-like_superfamily"/>
</dbReference>
<evidence type="ECO:0000259" key="10">
    <source>
        <dbReference type="PROSITE" id="PS50110"/>
    </source>
</evidence>
<keyword evidence="4 11" id="KW-0808">Transferase</keyword>
<dbReference type="AlphaFoldDB" id="A0A1V0RUJ0"/>
<keyword evidence="6" id="KW-0902">Two-component regulatory system</keyword>
<dbReference type="InterPro" id="IPR003594">
    <property type="entry name" value="HATPase_dom"/>
</dbReference>
<dbReference type="PANTHER" id="PTHR43047">
    <property type="entry name" value="TWO-COMPONENT HISTIDINE PROTEIN KINASE"/>
    <property type="match status" value="1"/>
</dbReference>
<feature type="modified residue" description="4-aspartylphosphate" evidence="7">
    <location>
        <position position="664"/>
    </location>
</feature>
<dbReference type="InterPro" id="IPR036097">
    <property type="entry name" value="HisK_dim/P_sf"/>
</dbReference>
<dbReference type="InterPro" id="IPR035965">
    <property type="entry name" value="PAS-like_dom_sf"/>
</dbReference>
<evidence type="ECO:0000256" key="4">
    <source>
        <dbReference type="ARBA" id="ARBA00022679"/>
    </source>
</evidence>
<dbReference type="Pfam" id="PF00512">
    <property type="entry name" value="HisKA"/>
    <property type="match status" value="1"/>
</dbReference>
<dbReference type="SMART" id="SM00387">
    <property type="entry name" value="HATPase_c"/>
    <property type="match status" value="1"/>
</dbReference>
<name>A0A1V0RUJ0_9RHOB</name>
<dbReference type="SMART" id="SM00448">
    <property type="entry name" value="REC"/>
    <property type="match status" value="1"/>
</dbReference>
<dbReference type="CDD" id="cd00082">
    <property type="entry name" value="HisKA"/>
    <property type="match status" value="1"/>
</dbReference>
<dbReference type="GO" id="GO:0000155">
    <property type="term" value="F:phosphorelay sensor kinase activity"/>
    <property type="evidence" value="ECO:0007669"/>
    <property type="project" value="InterPro"/>
</dbReference>
<dbReference type="EMBL" id="CP020474">
    <property type="protein sequence ID" value="ARE85457.1"/>
    <property type="molecule type" value="Genomic_DNA"/>
</dbReference>
<dbReference type="KEGG" id="rmm:ROSMUCSMR3_04014"/>
<dbReference type="InterPro" id="IPR001789">
    <property type="entry name" value="Sig_transdc_resp-reg_receiver"/>
</dbReference>
<dbReference type="Pfam" id="PF00072">
    <property type="entry name" value="Response_reg"/>
    <property type="match status" value="1"/>
</dbReference>
<dbReference type="SUPFAM" id="SSF55785">
    <property type="entry name" value="PYP-like sensor domain (PAS domain)"/>
    <property type="match status" value="1"/>
</dbReference>
<dbReference type="Gene3D" id="1.20.120.160">
    <property type="entry name" value="HPT domain"/>
    <property type="match status" value="1"/>
</dbReference>
<dbReference type="SUPFAM" id="SSF55874">
    <property type="entry name" value="ATPase domain of HSP90 chaperone/DNA topoisomerase II/histidine kinase"/>
    <property type="match status" value="1"/>
</dbReference>
<dbReference type="SMART" id="SM00388">
    <property type="entry name" value="HisKA"/>
    <property type="match status" value="1"/>
</dbReference>
<dbReference type="CDD" id="cd16922">
    <property type="entry name" value="HATPase_EvgS-ArcB-TorS-like"/>
    <property type="match status" value="1"/>
</dbReference>
<dbReference type="Gene3D" id="1.10.287.130">
    <property type="match status" value="1"/>
</dbReference>
<organism evidence="11 12">
    <name type="scientific">Roseovarius mucosus</name>
    <dbReference type="NCBI Taxonomy" id="215743"/>
    <lineage>
        <taxon>Bacteria</taxon>
        <taxon>Pseudomonadati</taxon>
        <taxon>Pseudomonadota</taxon>
        <taxon>Alphaproteobacteria</taxon>
        <taxon>Rhodobacterales</taxon>
        <taxon>Roseobacteraceae</taxon>
        <taxon>Roseovarius</taxon>
    </lineage>
</organism>
<feature type="transmembrane region" description="Helical" evidence="8">
    <location>
        <begin position="183"/>
        <end position="205"/>
    </location>
</feature>
<evidence type="ECO:0000259" key="9">
    <source>
        <dbReference type="PROSITE" id="PS50109"/>
    </source>
</evidence>
<dbReference type="Proteomes" id="UP000192273">
    <property type="component" value="Chromosome"/>
</dbReference>
<proteinExistence type="predicted"/>
<dbReference type="OrthoDB" id="9801651at2"/>
<dbReference type="CDD" id="cd17546">
    <property type="entry name" value="REC_hyHK_CKI1_RcsC-like"/>
    <property type="match status" value="1"/>
</dbReference>
<dbReference type="InterPro" id="IPR036890">
    <property type="entry name" value="HATPase_C_sf"/>
</dbReference>
<dbReference type="InterPro" id="IPR005467">
    <property type="entry name" value="His_kinase_dom"/>
</dbReference>
<protein>
    <recommendedName>
        <fullName evidence="2">histidine kinase</fullName>
        <ecNumber evidence="2">2.7.13.3</ecNumber>
    </recommendedName>
</protein>
<dbReference type="Gene3D" id="3.30.450.20">
    <property type="entry name" value="PAS domain"/>
    <property type="match status" value="1"/>
</dbReference>
<feature type="domain" description="Histidine kinase" evidence="9">
    <location>
        <begin position="367"/>
        <end position="589"/>
    </location>
</feature>
<dbReference type="Pfam" id="PF02518">
    <property type="entry name" value="HATPase_c"/>
    <property type="match status" value="1"/>
</dbReference>
<keyword evidence="12" id="KW-1185">Reference proteome</keyword>
<dbReference type="SUPFAM" id="SSF47226">
    <property type="entry name" value="Histidine-containing phosphotransfer domain, HPT domain"/>
    <property type="match status" value="1"/>
</dbReference>
<keyword evidence="5" id="KW-0418">Kinase</keyword>
<evidence type="ECO:0000256" key="8">
    <source>
        <dbReference type="SAM" id="Phobius"/>
    </source>
</evidence>
<dbReference type="InterPro" id="IPR036641">
    <property type="entry name" value="HPT_dom_sf"/>
</dbReference>
<dbReference type="InterPro" id="IPR004358">
    <property type="entry name" value="Sig_transdc_His_kin-like_C"/>
</dbReference>
<dbReference type="InterPro" id="IPR003661">
    <property type="entry name" value="HisK_dim/P_dom"/>
</dbReference>
<keyword evidence="8" id="KW-1133">Transmembrane helix</keyword>
<gene>
    <name evidence="11" type="primary">arcB</name>
    <name evidence="11" type="ORF">ROSMUCSMR3_04014</name>
</gene>
<evidence type="ECO:0000256" key="2">
    <source>
        <dbReference type="ARBA" id="ARBA00012438"/>
    </source>
</evidence>
<dbReference type="PROSITE" id="PS51257">
    <property type="entry name" value="PROKAR_LIPOPROTEIN"/>
    <property type="match status" value="1"/>
</dbReference>
<dbReference type="SUPFAM" id="SSF47384">
    <property type="entry name" value="Homodimeric domain of signal transducing histidine kinase"/>
    <property type="match status" value="1"/>
</dbReference>
<dbReference type="PROSITE" id="PS50109">
    <property type="entry name" value="HIS_KIN"/>
    <property type="match status" value="1"/>
</dbReference>
<evidence type="ECO:0000313" key="12">
    <source>
        <dbReference type="Proteomes" id="UP000192273"/>
    </source>
</evidence>
<feature type="domain" description="Response regulatory" evidence="10">
    <location>
        <begin position="615"/>
        <end position="732"/>
    </location>
</feature>
<dbReference type="PRINTS" id="PR00344">
    <property type="entry name" value="BCTRLSENSOR"/>
</dbReference>